<organism evidence="10 11">
    <name type="scientific">Zophobihabitans entericus</name>
    <dbReference type="NCBI Taxonomy" id="1635327"/>
    <lineage>
        <taxon>Bacteria</taxon>
        <taxon>Pseudomonadati</taxon>
        <taxon>Pseudomonadota</taxon>
        <taxon>Gammaproteobacteria</taxon>
        <taxon>Orbales</taxon>
        <taxon>Orbaceae</taxon>
        <taxon>Zophobihabitans</taxon>
    </lineage>
</organism>
<dbReference type="RefSeq" id="WP_166913829.1">
    <property type="nucleotide sequence ID" value="NZ_CP050253.1"/>
</dbReference>
<dbReference type="EMBL" id="CP050253">
    <property type="protein sequence ID" value="QIQ20258.1"/>
    <property type="molecule type" value="Genomic_DNA"/>
</dbReference>
<dbReference type="InterPro" id="IPR045865">
    <property type="entry name" value="ACT-like_dom_sf"/>
</dbReference>
<dbReference type="GO" id="GO:0008728">
    <property type="term" value="F:GTP diphosphokinase activity"/>
    <property type="evidence" value="ECO:0007669"/>
    <property type="project" value="TreeGrafter"/>
</dbReference>
<dbReference type="GO" id="GO:0042594">
    <property type="term" value="P:response to starvation"/>
    <property type="evidence" value="ECO:0007669"/>
    <property type="project" value="TreeGrafter"/>
</dbReference>
<protein>
    <recommendedName>
        <fullName evidence="1">GTP pyrophosphokinase</fullName>
    </recommendedName>
    <alternativeName>
        <fullName evidence="4">(p)ppGpp synthase</fullName>
    </alternativeName>
    <alternativeName>
        <fullName evidence="3">ATP:GTP 3'-pyrophosphotransferase</fullName>
    </alternativeName>
    <alternativeName>
        <fullName evidence="5">ppGpp synthase I</fullName>
    </alternativeName>
</protein>
<dbReference type="PANTHER" id="PTHR21262:SF31">
    <property type="entry name" value="GTP PYROPHOSPHOKINASE"/>
    <property type="match status" value="1"/>
</dbReference>
<evidence type="ECO:0000259" key="8">
    <source>
        <dbReference type="PROSITE" id="PS51831"/>
    </source>
</evidence>
<dbReference type="InterPro" id="IPR012676">
    <property type="entry name" value="TGS-like"/>
</dbReference>
<dbReference type="Pfam" id="PF04607">
    <property type="entry name" value="RelA_SpoT"/>
    <property type="match status" value="1"/>
</dbReference>
<evidence type="ECO:0000256" key="1">
    <source>
        <dbReference type="ARBA" id="ARBA00019852"/>
    </source>
</evidence>
<comment type="similarity">
    <text evidence="6">Belongs to the relA/spoT family.</text>
</comment>
<dbReference type="NCBIfam" id="NF008124">
    <property type="entry name" value="PRK10872.1"/>
    <property type="match status" value="1"/>
</dbReference>
<dbReference type="Pfam" id="PF13328">
    <property type="entry name" value="HD_4"/>
    <property type="match status" value="1"/>
</dbReference>
<dbReference type="PROSITE" id="PS51671">
    <property type="entry name" value="ACT"/>
    <property type="match status" value="1"/>
</dbReference>
<dbReference type="FunCoup" id="A0A6G9I7R9">
    <property type="interactions" value="245"/>
</dbReference>
<dbReference type="InterPro" id="IPR043519">
    <property type="entry name" value="NT_sf"/>
</dbReference>
<evidence type="ECO:0000256" key="2">
    <source>
        <dbReference type="ARBA" id="ARBA00025704"/>
    </source>
</evidence>
<dbReference type="CDD" id="cd01668">
    <property type="entry name" value="TGS_RSH"/>
    <property type="match status" value="1"/>
</dbReference>
<dbReference type="Gene3D" id="3.10.20.30">
    <property type="match status" value="1"/>
</dbReference>
<evidence type="ECO:0000256" key="4">
    <source>
        <dbReference type="ARBA" id="ARBA00032407"/>
    </source>
</evidence>
<dbReference type="PROSITE" id="PS51831">
    <property type="entry name" value="HD"/>
    <property type="match status" value="1"/>
</dbReference>
<evidence type="ECO:0000256" key="5">
    <source>
        <dbReference type="ARBA" id="ARBA00033308"/>
    </source>
</evidence>
<dbReference type="PANTHER" id="PTHR21262">
    <property type="entry name" value="GUANOSINE-3',5'-BIS DIPHOSPHATE 3'-PYROPHOSPHOHYDROLASE"/>
    <property type="match status" value="1"/>
</dbReference>
<dbReference type="SUPFAM" id="SSF81271">
    <property type="entry name" value="TGS-like"/>
    <property type="match status" value="1"/>
</dbReference>
<keyword evidence="10" id="KW-0808">Transferase</keyword>
<dbReference type="KEGG" id="orb:IPMB12_00315"/>
<dbReference type="GO" id="GO:0005886">
    <property type="term" value="C:plasma membrane"/>
    <property type="evidence" value="ECO:0007669"/>
    <property type="project" value="TreeGrafter"/>
</dbReference>
<proteinExistence type="inferred from homology"/>
<dbReference type="InParanoid" id="A0A6G9I7R9"/>
<name>A0A6G9I7R9_9GAMM</name>
<dbReference type="Gene3D" id="3.30.460.10">
    <property type="entry name" value="Beta Polymerase, domain 2"/>
    <property type="match status" value="1"/>
</dbReference>
<dbReference type="CDD" id="cd04876">
    <property type="entry name" value="ACT_RelA-SpoT"/>
    <property type="match status" value="1"/>
</dbReference>
<dbReference type="GO" id="GO:0015949">
    <property type="term" value="P:nucleobase-containing small molecule interconversion"/>
    <property type="evidence" value="ECO:0007669"/>
    <property type="project" value="UniProtKB-ARBA"/>
</dbReference>
<gene>
    <name evidence="10" type="primary">relA</name>
    <name evidence="10" type="ORF">IPMB12_00315</name>
</gene>
<dbReference type="InterPro" id="IPR007685">
    <property type="entry name" value="RelA_SpoT"/>
</dbReference>
<dbReference type="GO" id="GO:0015969">
    <property type="term" value="P:guanosine tetraphosphate metabolic process"/>
    <property type="evidence" value="ECO:0007669"/>
    <property type="project" value="InterPro"/>
</dbReference>
<evidence type="ECO:0000259" key="9">
    <source>
        <dbReference type="PROSITE" id="PS51880"/>
    </source>
</evidence>
<comment type="pathway">
    <text evidence="2">Purine metabolism.</text>
</comment>
<feature type="domain" description="TGS" evidence="9">
    <location>
        <begin position="408"/>
        <end position="469"/>
    </location>
</feature>
<keyword evidence="10" id="KW-0418">Kinase</keyword>
<dbReference type="Proteomes" id="UP000501168">
    <property type="component" value="Chromosome"/>
</dbReference>
<evidence type="ECO:0000256" key="6">
    <source>
        <dbReference type="RuleBase" id="RU003847"/>
    </source>
</evidence>
<dbReference type="PROSITE" id="PS51880">
    <property type="entry name" value="TGS"/>
    <property type="match status" value="1"/>
</dbReference>
<dbReference type="InterPro" id="IPR045600">
    <property type="entry name" value="RelA/SpoT_AH_RIS"/>
</dbReference>
<dbReference type="InterPro" id="IPR004095">
    <property type="entry name" value="TGS"/>
</dbReference>
<dbReference type="Pfam" id="PF02824">
    <property type="entry name" value="TGS"/>
    <property type="match status" value="1"/>
</dbReference>
<dbReference type="InterPro" id="IPR004811">
    <property type="entry name" value="RelA/Spo_fam"/>
</dbReference>
<dbReference type="AlphaFoldDB" id="A0A6G9I7R9"/>
<comment type="function">
    <text evidence="6">In eubacteria ppGpp (guanosine 3'-diphosphate 5'-diphosphate) is a mediator of the stringent response that coordinates a variety of cellular activities in response to changes in nutritional abundance.</text>
</comment>
<accession>A0A6G9I7R9</accession>
<dbReference type="Pfam" id="PF19296">
    <property type="entry name" value="RelA_AH_RIS"/>
    <property type="match status" value="1"/>
</dbReference>
<feature type="domain" description="HD" evidence="8">
    <location>
        <begin position="61"/>
        <end position="166"/>
    </location>
</feature>
<keyword evidence="11" id="KW-1185">Reference proteome</keyword>
<evidence type="ECO:0000256" key="3">
    <source>
        <dbReference type="ARBA" id="ARBA00029754"/>
    </source>
</evidence>
<dbReference type="FunFam" id="3.10.20.30:FF:000002">
    <property type="entry name" value="GTP pyrophosphokinase (RelA/SpoT)"/>
    <property type="match status" value="1"/>
</dbReference>
<sequence length="749" mass="85673">MVSVRGAHQNIDEHYALEQFDFEKWAKQELPLANEAAYKKFKSVWDFCFENSAGSPEQILCFHNAIEMIEILSTLNMDADSLSAALLFPFLDAKVIRYDDIKDEISKDIVHLADGVVRMKNIRQLRAIHNGSATTEQVDSIRRMLLAMVKDFRSVIIKLAERIMFLRDIVGASEEERVLAAKECFKIYAPLANRLGIGQLKWELEDFCFRYLHPEEYRTIANKLQERRLDRERYIEDFTQHLQKLMKADDIQVEIYGRPKHIYSIWRKMQKKNLSFEELYDIRAVRIIAQKIEDCYGALGIVHSHYKHIAKEFDDYVANPKPNGYQSIHTVILGPQNKTIEIQIRTEQMHNDAELGVAAHWKYKEGSTDKMTAYDQRIIWLRKLLAWQEEMSDSGEIREEVRSQVFDDRVYVFTPKGDVVDLPMHSTPLDFAYHIHSDIGHRCIGAKIGGRIVPFTYQLQMGDQIEVITQKQPNPSRDWLNPNAGFVNSSRARAKIQAWFKKQDRDKNILAGRQTLDTELEQLGLTLKDVEKILIDRYNAHSFEEVLASIGSGDIRINQLSNFLNATFNKPTAAQEDEAALKQLTQKAENSQARNGKSNSSQIVVEGVGNLMHTIARCCRPIPGDEIVGFITQGRGISIHRADCEQLIDLRSHAPERVVEAVWGHGAENNYSLSIRIIANDRSGLLRDITTVLANEKVNVLGVTSRSDLKQQLATIDMDIEVPNQEVLGRMLVKVGQLPDVLEAKRFSS</sequence>
<evidence type="ECO:0000259" key="7">
    <source>
        <dbReference type="PROSITE" id="PS51671"/>
    </source>
</evidence>
<dbReference type="InterPro" id="IPR033655">
    <property type="entry name" value="TGS_RelA/SpoT"/>
</dbReference>
<dbReference type="SUPFAM" id="SSF55021">
    <property type="entry name" value="ACT-like"/>
    <property type="match status" value="1"/>
</dbReference>
<dbReference type="InterPro" id="IPR012675">
    <property type="entry name" value="Beta-grasp_dom_sf"/>
</dbReference>
<dbReference type="SUPFAM" id="SSF109604">
    <property type="entry name" value="HD-domain/PDEase-like"/>
    <property type="match status" value="1"/>
</dbReference>
<dbReference type="InterPro" id="IPR006674">
    <property type="entry name" value="HD_domain"/>
</dbReference>
<evidence type="ECO:0000313" key="10">
    <source>
        <dbReference type="EMBL" id="QIQ20258.1"/>
    </source>
</evidence>
<dbReference type="SUPFAM" id="SSF81301">
    <property type="entry name" value="Nucleotidyltransferase"/>
    <property type="match status" value="1"/>
</dbReference>
<dbReference type="GO" id="GO:0008893">
    <property type="term" value="F:guanosine-3',5'-bis(diphosphate) 3'-diphosphatase activity"/>
    <property type="evidence" value="ECO:0007669"/>
    <property type="project" value="TreeGrafter"/>
</dbReference>
<dbReference type="Pfam" id="PF13291">
    <property type="entry name" value="ACT_4"/>
    <property type="match status" value="1"/>
</dbReference>
<dbReference type="SMART" id="SM00954">
    <property type="entry name" value="RelA_SpoT"/>
    <property type="match status" value="1"/>
</dbReference>
<feature type="domain" description="ACT" evidence="7">
    <location>
        <begin position="674"/>
        <end position="749"/>
    </location>
</feature>
<dbReference type="Gene3D" id="1.10.3210.10">
    <property type="entry name" value="Hypothetical protein af1432"/>
    <property type="match status" value="1"/>
</dbReference>
<dbReference type="InterPro" id="IPR002912">
    <property type="entry name" value="ACT_dom"/>
</dbReference>
<dbReference type="CDD" id="cd05399">
    <property type="entry name" value="NT_Rel-Spo_like"/>
    <property type="match status" value="1"/>
</dbReference>
<dbReference type="Gene3D" id="3.30.70.260">
    <property type="match status" value="1"/>
</dbReference>
<dbReference type="GO" id="GO:0016301">
    <property type="term" value="F:kinase activity"/>
    <property type="evidence" value="ECO:0007669"/>
    <property type="project" value="UniProtKB-KW"/>
</dbReference>
<dbReference type="FunFam" id="3.30.70.260:FF:000010">
    <property type="entry name" value="GTP pyrophosphokinase RelA"/>
    <property type="match status" value="1"/>
</dbReference>
<dbReference type="NCBIfam" id="TIGR00691">
    <property type="entry name" value="spoT_relA"/>
    <property type="match status" value="1"/>
</dbReference>
<reference evidence="10 11" key="1">
    <citation type="submission" date="2020-03" db="EMBL/GenBank/DDBJ databases">
        <title>Complete genome sequence of Orbus sp. IPMB12 (BCRC 80908).</title>
        <authorList>
            <person name="Lo W.-S."/>
            <person name="Chang T.-H."/>
            <person name="Kuo C.-H."/>
        </authorList>
    </citation>
    <scope>NUCLEOTIDE SEQUENCE [LARGE SCALE GENOMIC DNA]</scope>
    <source>
        <strain evidence="10 11">IPMB12</strain>
    </source>
</reference>
<evidence type="ECO:0000313" key="11">
    <source>
        <dbReference type="Proteomes" id="UP000501168"/>
    </source>
</evidence>
<dbReference type="FunFam" id="3.30.460.10:FF:000001">
    <property type="entry name" value="GTP pyrophosphokinase RelA"/>
    <property type="match status" value="1"/>
</dbReference>